<dbReference type="PANTHER" id="PTHR46890">
    <property type="entry name" value="NON-LTR RETROLELEMENT REVERSE TRANSCRIPTASE-LIKE PROTEIN-RELATED"/>
    <property type="match status" value="1"/>
</dbReference>
<dbReference type="Proteomes" id="UP000515211">
    <property type="component" value="Chromosome 6"/>
</dbReference>
<dbReference type="OrthoDB" id="1934719at2759"/>
<dbReference type="SUPFAM" id="SSF56672">
    <property type="entry name" value="DNA/RNA polymerases"/>
    <property type="match status" value="1"/>
</dbReference>
<dbReference type="Pfam" id="PF00078">
    <property type="entry name" value="RVT_1"/>
    <property type="match status" value="1"/>
</dbReference>
<reference evidence="3" key="2">
    <citation type="submission" date="2025-08" db="UniProtKB">
        <authorList>
            <consortium name="RefSeq"/>
        </authorList>
    </citation>
    <scope>IDENTIFICATION</scope>
    <source>
        <tissue evidence="3">Whole plant</tissue>
    </source>
</reference>
<dbReference type="RefSeq" id="XP_015969911.1">
    <property type="nucleotide sequence ID" value="XM_016114425.1"/>
</dbReference>
<dbReference type="KEGG" id="adu:107493325"/>
<reference evidence="2" key="1">
    <citation type="journal article" date="2016" name="Nat. Genet.">
        <title>The genome sequences of Arachis duranensis and Arachis ipaensis, the diploid ancestors of cultivated peanut.</title>
        <authorList>
            <person name="Bertioli D.J."/>
            <person name="Cannon S.B."/>
            <person name="Froenicke L."/>
            <person name="Huang G."/>
            <person name="Farmer A.D."/>
            <person name="Cannon E.K."/>
            <person name="Liu X."/>
            <person name="Gao D."/>
            <person name="Clevenger J."/>
            <person name="Dash S."/>
            <person name="Ren L."/>
            <person name="Moretzsohn M.C."/>
            <person name="Shirasawa K."/>
            <person name="Huang W."/>
            <person name="Vidigal B."/>
            <person name="Abernathy B."/>
            <person name="Chu Y."/>
            <person name="Niederhuth C.E."/>
            <person name="Umale P."/>
            <person name="Araujo A.C."/>
            <person name="Kozik A."/>
            <person name="Kim K.D."/>
            <person name="Burow M.D."/>
            <person name="Varshney R.K."/>
            <person name="Wang X."/>
            <person name="Zhang X."/>
            <person name="Barkley N."/>
            <person name="Guimaraes P.M."/>
            <person name="Isobe S."/>
            <person name="Guo B."/>
            <person name="Liao B."/>
            <person name="Stalker H.T."/>
            <person name="Schmitz R.J."/>
            <person name="Scheffler B.E."/>
            <person name="Leal-Bertioli S.C."/>
            <person name="Xun X."/>
            <person name="Jackson S.A."/>
            <person name="Michelmore R."/>
            <person name="Ozias-Akins P."/>
        </authorList>
    </citation>
    <scope>NUCLEOTIDE SEQUENCE [LARGE SCALE GENOMIC DNA]</scope>
    <source>
        <strain evidence="2">cv. V14167</strain>
    </source>
</reference>
<sequence length="164" mass="19000">MTWVTLASKIDVPKEMKDFRPISMVESVYKVILKILVLRMKNVMSFLVGEVQYAFIQDRQILDGALIASETVSWLKKSKKSGVIVKLDFKKSYDTVRWSFLDHVLKIMGFSDIWRKWINEMLNTVAMSIIVNRSPIEPFAMERGLRQGDPILLFLFILVAEVLN</sequence>
<dbReference type="AlphaFoldDB" id="A0A6P4DRL4"/>
<dbReference type="GeneID" id="107493325"/>
<name>A0A6P4DRL4_ARADU</name>
<dbReference type="InterPro" id="IPR000477">
    <property type="entry name" value="RT_dom"/>
</dbReference>
<dbReference type="InterPro" id="IPR043502">
    <property type="entry name" value="DNA/RNA_pol_sf"/>
</dbReference>
<organism evidence="2 3">
    <name type="scientific">Arachis duranensis</name>
    <name type="common">Wild peanut</name>
    <dbReference type="NCBI Taxonomy" id="130453"/>
    <lineage>
        <taxon>Eukaryota</taxon>
        <taxon>Viridiplantae</taxon>
        <taxon>Streptophyta</taxon>
        <taxon>Embryophyta</taxon>
        <taxon>Tracheophyta</taxon>
        <taxon>Spermatophyta</taxon>
        <taxon>Magnoliopsida</taxon>
        <taxon>eudicotyledons</taxon>
        <taxon>Gunneridae</taxon>
        <taxon>Pentapetalae</taxon>
        <taxon>rosids</taxon>
        <taxon>fabids</taxon>
        <taxon>Fabales</taxon>
        <taxon>Fabaceae</taxon>
        <taxon>Papilionoideae</taxon>
        <taxon>50 kb inversion clade</taxon>
        <taxon>dalbergioids sensu lato</taxon>
        <taxon>Dalbergieae</taxon>
        <taxon>Pterocarpus clade</taxon>
        <taxon>Arachis</taxon>
    </lineage>
</organism>
<feature type="domain" description="Reverse transcriptase" evidence="1">
    <location>
        <begin position="12"/>
        <end position="161"/>
    </location>
</feature>
<evidence type="ECO:0000259" key="1">
    <source>
        <dbReference type="Pfam" id="PF00078"/>
    </source>
</evidence>
<dbReference type="InterPro" id="IPR052343">
    <property type="entry name" value="Retrotransposon-Effector_Assoc"/>
</dbReference>
<keyword evidence="2" id="KW-1185">Reference proteome</keyword>
<proteinExistence type="predicted"/>
<evidence type="ECO:0000313" key="2">
    <source>
        <dbReference type="Proteomes" id="UP000515211"/>
    </source>
</evidence>
<protein>
    <submittedName>
        <fullName evidence="3">Secreted RxLR effector protein 78-like</fullName>
    </submittedName>
</protein>
<dbReference type="PANTHER" id="PTHR46890:SF50">
    <property type="entry name" value="RNA-DIRECTED DNA POLYMERASE, EUKARYOTA, REVERSE TRANSCRIPTASE ZINC-BINDING DOMAIN PROTEIN-RELATED"/>
    <property type="match status" value="1"/>
</dbReference>
<gene>
    <name evidence="3" type="primary">LOC107493325</name>
</gene>
<accession>A0A6P4DRL4</accession>
<evidence type="ECO:0000313" key="3">
    <source>
        <dbReference type="RefSeq" id="XP_015969911.1"/>
    </source>
</evidence>